<feature type="coiled-coil region" evidence="1">
    <location>
        <begin position="108"/>
        <end position="135"/>
    </location>
</feature>
<proteinExistence type="predicted"/>
<accession>A0A6M0RZG1</accession>
<keyword evidence="2" id="KW-0472">Membrane</keyword>
<organism evidence="3 4">
    <name type="scientific">Adonisia turfae CCMR0081</name>
    <dbReference type="NCBI Taxonomy" id="2292702"/>
    <lineage>
        <taxon>Bacteria</taxon>
        <taxon>Bacillati</taxon>
        <taxon>Cyanobacteriota</taxon>
        <taxon>Adonisia</taxon>
        <taxon>Adonisia turfae</taxon>
    </lineage>
</organism>
<keyword evidence="2" id="KW-1133">Transmembrane helix</keyword>
<evidence type="ECO:0000313" key="4">
    <source>
        <dbReference type="Proteomes" id="UP000481033"/>
    </source>
</evidence>
<evidence type="ECO:0000313" key="3">
    <source>
        <dbReference type="EMBL" id="NEZ61041.1"/>
    </source>
</evidence>
<comment type="caution">
    <text evidence="3">The sequence shown here is derived from an EMBL/GenBank/DDBJ whole genome shotgun (WGS) entry which is preliminary data.</text>
</comment>
<name>A0A6M0RZG1_9CYAN</name>
<keyword evidence="4" id="KW-1185">Reference proteome</keyword>
<dbReference type="Proteomes" id="UP000481033">
    <property type="component" value="Unassembled WGS sequence"/>
</dbReference>
<dbReference type="EMBL" id="QXHD01000004">
    <property type="protein sequence ID" value="NEZ61041.1"/>
    <property type="molecule type" value="Genomic_DNA"/>
</dbReference>
<dbReference type="AlphaFoldDB" id="A0A6M0RZG1"/>
<reference evidence="3 4" key="1">
    <citation type="journal article" date="2020" name="Microb. Ecol.">
        <title>Ecogenomics of the Marine Benthic Filamentous Cyanobacterium Adonisia.</title>
        <authorList>
            <person name="Walter J.M."/>
            <person name="Coutinho F.H."/>
            <person name="Leomil L."/>
            <person name="Hargreaves P.I."/>
            <person name="Campeao M.E."/>
            <person name="Vieira V.V."/>
            <person name="Silva B.S."/>
            <person name="Fistarol G.O."/>
            <person name="Salomon P.S."/>
            <person name="Sawabe T."/>
            <person name="Mino S."/>
            <person name="Hosokawa M."/>
            <person name="Miyashita H."/>
            <person name="Maruyama F."/>
            <person name="van Verk M.C."/>
            <person name="Dutilh B.E."/>
            <person name="Thompson C.C."/>
            <person name="Thompson F.L."/>
        </authorList>
    </citation>
    <scope>NUCLEOTIDE SEQUENCE [LARGE SCALE GENOMIC DNA]</scope>
    <source>
        <strain evidence="3 4">CCMR0081</strain>
    </source>
</reference>
<keyword evidence="1" id="KW-0175">Coiled coil</keyword>
<dbReference type="InterPro" id="IPR046641">
    <property type="entry name" value="DUF6753"/>
</dbReference>
<gene>
    <name evidence="3" type="ORF">DXZ20_36485</name>
</gene>
<feature type="transmembrane region" description="Helical" evidence="2">
    <location>
        <begin position="169"/>
        <end position="190"/>
    </location>
</feature>
<dbReference type="Pfam" id="PF20538">
    <property type="entry name" value="DUF6753"/>
    <property type="match status" value="1"/>
</dbReference>
<sequence>MRLLDHALDGESAEVKARVLNVLIRYQIDVENEFILLFIAMGQLLAITEDAPTEWQNLFKSFAGELELWSQNFLRTIHEINHQAKSIEQLTITLNNSNSIFKELLTILLQLSETYKRSQQDMNSLSDKLDTLKTSLTSRLEKIECSNVALNVQLQTWFESNQQNNALSWSVSLALMLGLVLGLGGSFLLWRDTKSPSAIAPVVLPMPFSHQSV</sequence>
<evidence type="ECO:0000256" key="1">
    <source>
        <dbReference type="SAM" id="Coils"/>
    </source>
</evidence>
<evidence type="ECO:0000256" key="2">
    <source>
        <dbReference type="SAM" id="Phobius"/>
    </source>
</evidence>
<keyword evidence="2" id="KW-0812">Transmembrane</keyword>
<protein>
    <submittedName>
        <fullName evidence="3">Uncharacterized protein</fullName>
    </submittedName>
</protein>